<dbReference type="AlphaFoldDB" id="A0A9P1HD10"/>
<feature type="non-terminal residue" evidence="3">
    <location>
        <position position="1"/>
    </location>
</feature>
<sequence>ENYDNPTEPLEIEASISHSILISKCVNTTIIIKGKANAVTVENTSRLSLLIDTLVSAVDVVKSQNFALQVMGSIPTTMLDQVDGAQLYLSKESTKTKIFSSKSANINLNVISGPEDDYREVPLPSQLCSYYDPEKADLVNEIVAHAG</sequence>
<feature type="domain" description="C-CAP/cofactor C-like" evidence="2">
    <location>
        <begin position="1"/>
        <end position="123"/>
    </location>
</feature>
<reference evidence="3" key="1">
    <citation type="submission" date="2022-11" db="EMBL/GenBank/DDBJ databases">
        <authorList>
            <person name="Scott C."/>
            <person name="Bruce N."/>
        </authorList>
    </citation>
    <scope>NUCLEOTIDE SEQUENCE</scope>
</reference>
<dbReference type="GO" id="GO:0007015">
    <property type="term" value="P:actin filament organization"/>
    <property type="evidence" value="ECO:0007669"/>
    <property type="project" value="TreeGrafter"/>
</dbReference>
<proteinExistence type="inferred from homology"/>
<dbReference type="SMART" id="SM00673">
    <property type="entry name" value="CARP"/>
    <property type="match status" value="2"/>
</dbReference>
<evidence type="ECO:0000313" key="3">
    <source>
        <dbReference type="EMBL" id="CAI4220275.1"/>
    </source>
</evidence>
<dbReference type="InterPro" id="IPR017901">
    <property type="entry name" value="C-CAP_CF_C-like"/>
</dbReference>
<accession>A0A9P1HD10</accession>
<dbReference type="SUPFAM" id="SSF69340">
    <property type="entry name" value="C-terminal domain of adenylylcyclase associated protein"/>
    <property type="match status" value="1"/>
</dbReference>
<evidence type="ECO:0000256" key="1">
    <source>
        <dbReference type="ARBA" id="ARBA00007659"/>
    </source>
</evidence>
<dbReference type="GO" id="GO:0003779">
    <property type="term" value="F:actin binding"/>
    <property type="evidence" value="ECO:0007669"/>
    <property type="project" value="InterPro"/>
</dbReference>
<dbReference type="OrthoDB" id="77251at2759"/>
<name>A0A9P1HD10_9PEZI</name>
<dbReference type="GO" id="GO:0019933">
    <property type="term" value="P:cAMP-mediated signaling"/>
    <property type="evidence" value="ECO:0007669"/>
    <property type="project" value="TreeGrafter"/>
</dbReference>
<dbReference type="GO" id="GO:0008179">
    <property type="term" value="F:adenylate cyclase binding"/>
    <property type="evidence" value="ECO:0007669"/>
    <property type="project" value="TreeGrafter"/>
</dbReference>
<keyword evidence="4" id="KW-1185">Reference proteome</keyword>
<gene>
    <name evidence="3" type="ORF">PPNO1_LOCUS9810</name>
</gene>
<dbReference type="InterPro" id="IPR001837">
    <property type="entry name" value="Adenylate_cyclase-assoc_CAP"/>
</dbReference>
<dbReference type="InterPro" id="IPR013912">
    <property type="entry name" value="Adenylate_cyclase-assoc_CAP_C"/>
</dbReference>
<dbReference type="PANTHER" id="PTHR10652:SF0">
    <property type="entry name" value="ADENYLYL CYCLASE-ASSOCIATED PROTEIN"/>
    <property type="match status" value="1"/>
</dbReference>
<dbReference type="PROSITE" id="PS51329">
    <property type="entry name" value="C_CAP_COFACTOR_C"/>
    <property type="match status" value="1"/>
</dbReference>
<dbReference type="InterPro" id="IPR016098">
    <property type="entry name" value="CAP/MinC_C"/>
</dbReference>
<dbReference type="InterPro" id="IPR036223">
    <property type="entry name" value="CAP_C_sf"/>
</dbReference>
<organism evidence="3 4">
    <name type="scientific">Parascedosporium putredinis</name>
    <dbReference type="NCBI Taxonomy" id="1442378"/>
    <lineage>
        <taxon>Eukaryota</taxon>
        <taxon>Fungi</taxon>
        <taxon>Dikarya</taxon>
        <taxon>Ascomycota</taxon>
        <taxon>Pezizomycotina</taxon>
        <taxon>Sordariomycetes</taxon>
        <taxon>Hypocreomycetidae</taxon>
        <taxon>Microascales</taxon>
        <taxon>Microascaceae</taxon>
        <taxon>Parascedosporium</taxon>
    </lineage>
</organism>
<evidence type="ECO:0000313" key="4">
    <source>
        <dbReference type="Proteomes" id="UP000838763"/>
    </source>
</evidence>
<evidence type="ECO:0000259" key="2">
    <source>
        <dbReference type="PROSITE" id="PS51329"/>
    </source>
</evidence>
<comment type="caution">
    <text evidence="3">The sequence shown here is derived from an EMBL/GenBank/DDBJ whole genome shotgun (WGS) entry which is preliminary data.</text>
</comment>
<dbReference type="Pfam" id="PF08603">
    <property type="entry name" value="CAP_C"/>
    <property type="match status" value="1"/>
</dbReference>
<comment type="similarity">
    <text evidence="1">Belongs to the CAP family.</text>
</comment>
<dbReference type="Proteomes" id="UP000838763">
    <property type="component" value="Unassembled WGS sequence"/>
</dbReference>
<dbReference type="Gene3D" id="2.160.20.70">
    <property type="match status" value="1"/>
</dbReference>
<dbReference type="GO" id="GO:0005737">
    <property type="term" value="C:cytoplasm"/>
    <property type="evidence" value="ECO:0007669"/>
    <property type="project" value="TreeGrafter"/>
</dbReference>
<dbReference type="EMBL" id="CALLCH030000021">
    <property type="protein sequence ID" value="CAI4220275.1"/>
    <property type="molecule type" value="Genomic_DNA"/>
</dbReference>
<protein>
    <recommendedName>
        <fullName evidence="2">C-CAP/cofactor C-like domain-containing protein</fullName>
    </recommendedName>
</protein>
<dbReference type="InterPro" id="IPR006599">
    <property type="entry name" value="CARP_motif"/>
</dbReference>
<dbReference type="PANTHER" id="PTHR10652">
    <property type="entry name" value="ADENYLYL CYCLASE-ASSOCIATED PROTEIN"/>
    <property type="match status" value="1"/>
</dbReference>